<keyword evidence="2" id="KW-1185">Reference proteome</keyword>
<dbReference type="EMBL" id="BAAAPW010000001">
    <property type="protein sequence ID" value="GAA2024163.1"/>
    <property type="molecule type" value="Genomic_DNA"/>
</dbReference>
<accession>A0ABN2TYB2</accession>
<protein>
    <submittedName>
        <fullName evidence="1">DUF885 domain-containing protein</fullName>
    </submittedName>
</protein>
<evidence type="ECO:0000313" key="2">
    <source>
        <dbReference type="Proteomes" id="UP001501196"/>
    </source>
</evidence>
<dbReference type="PANTHER" id="PTHR33361:SF2">
    <property type="entry name" value="DUF885 DOMAIN-CONTAINING PROTEIN"/>
    <property type="match status" value="1"/>
</dbReference>
<sequence>MAIADRTPTDVDRIAEGWVDTIVELNPTVGTYIGRTDQDHRLPDFSPDGHAARVAAMSEVLTALRSAAPVDEVDEITVADLGSELELDLEGDAAGLQLRDLNVIASPAQEIREVFDLMPTRDDADWSRIAARLGAVPAAIDGYVGTLRLGIERDVVPAVRQVREVALQARRHARPDGFFATFVGGSEGTAGDALRRDLDAGAAEAAAAYGRLAGFLEDELAPRAGTEDAVGREIYALRSRHFLGATIDLDETYEWGVEELARMVAEQEAVANEILPGASVEEAVAHLEADPARRLAGTDALRRWMQETSDRAVAELGATQFDIPEEIRTLECRIAPTQEGGIYYTGPSDDFSRPGRMWWSVPEGVTEFDTWREKTTVYHEGVPGHHLQIGQAVVNRGHLNTWRRQLAGTSGHAEGWALYAERLMQELGYLDDPADRLGMLDGQRMRAARVVLDIGVHLGKPRPDGQGTWTGEYAFDFMGRNVNMPPEFVRFEVHRYLGWPGQAPSYKVGQRIWEQLRDDVRRREGDAFDIRAFHSRALGLGGVGLDTLRSALAG</sequence>
<dbReference type="Proteomes" id="UP001501196">
    <property type="component" value="Unassembled WGS sequence"/>
</dbReference>
<name>A0ABN2TYB2_9MICO</name>
<organism evidence="1 2">
    <name type="scientific">Agromyces tropicus</name>
    <dbReference type="NCBI Taxonomy" id="555371"/>
    <lineage>
        <taxon>Bacteria</taxon>
        <taxon>Bacillati</taxon>
        <taxon>Actinomycetota</taxon>
        <taxon>Actinomycetes</taxon>
        <taxon>Micrococcales</taxon>
        <taxon>Microbacteriaceae</taxon>
        <taxon>Agromyces</taxon>
    </lineage>
</organism>
<evidence type="ECO:0000313" key="1">
    <source>
        <dbReference type="EMBL" id="GAA2024163.1"/>
    </source>
</evidence>
<proteinExistence type="predicted"/>
<dbReference type="RefSeq" id="WP_344369058.1">
    <property type="nucleotide sequence ID" value="NZ_BAAAPW010000001.1"/>
</dbReference>
<dbReference type="Pfam" id="PF05960">
    <property type="entry name" value="DUF885"/>
    <property type="match status" value="1"/>
</dbReference>
<gene>
    <name evidence="1" type="ORF">GCM10009819_03840</name>
</gene>
<reference evidence="1 2" key="1">
    <citation type="journal article" date="2019" name="Int. J. Syst. Evol. Microbiol.">
        <title>The Global Catalogue of Microorganisms (GCM) 10K type strain sequencing project: providing services to taxonomists for standard genome sequencing and annotation.</title>
        <authorList>
            <consortium name="The Broad Institute Genomics Platform"/>
            <consortium name="The Broad Institute Genome Sequencing Center for Infectious Disease"/>
            <person name="Wu L."/>
            <person name="Ma J."/>
        </authorList>
    </citation>
    <scope>NUCLEOTIDE SEQUENCE [LARGE SCALE GENOMIC DNA]</scope>
    <source>
        <strain evidence="1 2">JCM 15672</strain>
    </source>
</reference>
<comment type="caution">
    <text evidence="1">The sequence shown here is derived from an EMBL/GenBank/DDBJ whole genome shotgun (WGS) entry which is preliminary data.</text>
</comment>
<dbReference type="InterPro" id="IPR010281">
    <property type="entry name" value="DUF885"/>
</dbReference>
<dbReference type="PANTHER" id="PTHR33361">
    <property type="entry name" value="GLR0591 PROTEIN"/>
    <property type="match status" value="1"/>
</dbReference>